<evidence type="ECO:0000256" key="6">
    <source>
        <dbReference type="ARBA" id="ARBA00022803"/>
    </source>
</evidence>
<dbReference type="InterPro" id="IPR036322">
    <property type="entry name" value="WD40_repeat_dom_sf"/>
</dbReference>
<feature type="compositionally biased region" description="Basic and acidic residues" evidence="11">
    <location>
        <begin position="976"/>
        <end position="985"/>
    </location>
</feature>
<keyword evidence="6 9" id="KW-0802">TPR repeat</keyword>
<dbReference type="Pfam" id="PF07719">
    <property type="entry name" value="TPR_2"/>
    <property type="match status" value="1"/>
</dbReference>
<accession>A0A9D4P1D8</accession>
<dbReference type="Pfam" id="PF13181">
    <property type="entry name" value="TPR_8"/>
    <property type="match status" value="3"/>
</dbReference>
<feature type="compositionally biased region" description="Polar residues" evidence="11">
    <location>
        <begin position="1062"/>
        <end position="1071"/>
    </location>
</feature>
<evidence type="ECO:0000313" key="12">
    <source>
        <dbReference type="EMBL" id="KAH7641847.1"/>
    </source>
</evidence>
<comment type="similarity">
    <text evidence="1">Belongs to the WD repeat SEC13 family.</text>
</comment>
<feature type="region of interest" description="Disordered" evidence="11">
    <location>
        <begin position="899"/>
        <end position="1158"/>
    </location>
</feature>
<evidence type="ECO:0000256" key="5">
    <source>
        <dbReference type="ARBA" id="ARBA00022737"/>
    </source>
</evidence>
<comment type="caution">
    <text evidence="12">The sequence shown here is derived from an EMBL/GenBank/DDBJ whole genome shotgun (WGS) entry which is preliminary data.</text>
</comment>
<dbReference type="GO" id="GO:0016593">
    <property type="term" value="C:Cdc73/Paf1 complex"/>
    <property type="evidence" value="ECO:0007669"/>
    <property type="project" value="TreeGrafter"/>
</dbReference>
<feature type="compositionally biased region" description="Acidic residues" evidence="11">
    <location>
        <begin position="964"/>
        <end position="975"/>
    </location>
</feature>
<keyword evidence="7" id="KW-0653">Protein transport</keyword>
<dbReference type="FunFam" id="1.25.40.10:FF:000289">
    <property type="entry name" value="RNA polymerase-associated protein CTR9 homolog"/>
    <property type="match status" value="1"/>
</dbReference>
<dbReference type="Pfam" id="PF13424">
    <property type="entry name" value="TPR_12"/>
    <property type="match status" value="1"/>
</dbReference>
<evidence type="ECO:0000256" key="8">
    <source>
        <dbReference type="PROSITE-ProRule" id="PRU00221"/>
    </source>
</evidence>
<dbReference type="GO" id="GO:0006355">
    <property type="term" value="P:regulation of DNA-templated transcription"/>
    <property type="evidence" value="ECO:0007669"/>
    <property type="project" value="InterPro"/>
</dbReference>
<feature type="compositionally biased region" description="Basic and acidic residues" evidence="11">
    <location>
        <begin position="931"/>
        <end position="949"/>
    </location>
</feature>
<dbReference type="PROSITE" id="PS50293">
    <property type="entry name" value="TPR_REGION"/>
    <property type="match status" value="1"/>
</dbReference>
<feature type="coiled-coil region" evidence="10">
    <location>
        <begin position="836"/>
        <end position="890"/>
    </location>
</feature>
<evidence type="ECO:0000256" key="7">
    <source>
        <dbReference type="ARBA" id="ARBA00022927"/>
    </source>
</evidence>
<dbReference type="GO" id="GO:0000993">
    <property type="term" value="F:RNA polymerase II complex binding"/>
    <property type="evidence" value="ECO:0007669"/>
    <property type="project" value="TreeGrafter"/>
</dbReference>
<keyword evidence="10" id="KW-0175">Coiled coil</keyword>
<reference evidence="12" key="2">
    <citation type="journal article" date="2021" name="World Allergy Organ. J.">
        <title>Chromosome-level assembly of Dermatophagoides farinae genome and transcriptome reveals two novel allergens Der f 37 and Der f 39.</title>
        <authorList>
            <person name="Chen J."/>
            <person name="Cai Z."/>
            <person name="Fan D."/>
            <person name="Hu J."/>
            <person name="Hou Y."/>
            <person name="He Y."/>
            <person name="Zhang Z."/>
            <person name="Zhao Z."/>
            <person name="Gao P."/>
            <person name="Hu W."/>
            <person name="Sun J."/>
            <person name="Li J."/>
            <person name="Ji K."/>
        </authorList>
    </citation>
    <scope>NUCLEOTIDE SEQUENCE</scope>
    <source>
        <strain evidence="12">JKM2019</strain>
    </source>
</reference>
<dbReference type="InterPro" id="IPR031101">
    <property type="entry name" value="Ctr9"/>
</dbReference>
<feature type="repeat" description="WD" evidence="8">
    <location>
        <begin position="1361"/>
        <end position="1396"/>
    </location>
</feature>
<dbReference type="GO" id="GO:0006396">
    <property type="term" value="P:RNA processing"/>
    <property type="evidence" value="ECO:0007669"/>
    <property type="project" value="InterPro"/>
</dbReference>
<feature type="repeat" description="WD" evidence="8">
    <location>
        <begin position="1210"/>
        <end position="1244"/>
    </location>
</feature>
<feature type="repeat" description="TPR" evidence="9">
    <location>
        <begin position="199"/>
        <end position="232"/>
    </location>
</feature>
<feature type="repeat" description="TPR" evidence="9">
    <location>
        <begin position="342"/>
        <end position="375"/>
    </location>
</feature>
<evidence type="ECO:0000256" key="4">
    <source>
        <dbReference type="ARBA" id="ARBA00022574"/>
    </source>
</evidence>
<feature type="repeat" description="TPR" evidence="9">
    <location>
        <begin position="537"/>
        <end position="570"/>
    </location>
</feature>
<dbReference type="SMART" id="SM00028">
    <property type="entry name" value="TPR"/>
    <property type="match status" value="12"/>
</dbReference>
<organism evidence="12">
    <name type="scientific">Dermatophagoides farinae</name>
    <name type="common">American house dust mite</name>
    <dbReference type="NCBI Taxonomy" id="6954"/>
    <lineage>
        <taxon>Eukaryota</taxon>
        <taxon>Metazoa</taxon>
        <taxon>Ecdysozoa</taxon>
        <taxon>Arthropoda</taxon>
        <taxon>Chelicerata</taxon>
        <taxon>Arachnida</taxon>
        <taxon>Acari</taxon>
        <taxon>Acariformes</taxon>
        <taxon>Sarcoptiformes</taxon>
        <taxon>Astigmata</taxon>
        <taxon>Psoroptidia</taxon>
        <taxon>Analgoidea</taxon>
        <taxon>Pyroglyphidae</taxon>
        <taxon>Dermatophagoidinae</taxon>
        <taxon>Dermatophagoides</taxon>
    </lineage>
</organism>
<dbReference type="PROSITE" id="PS50082">
    <property type="entry name" value="WD_REPEATS_2"/>
    <property type="match status" value="2"/>
</dbReference>
<evidence type="ECO:0000256" key="1">
    <source>
        <dbReference type="ARBA" id="ARBA00010102"/>
    </source>
</evidence>
<dbReference type="GO" id="GO:0015031">
    <property type="term" value="P:protein transport"/>
    <property type="evidence" value="ECO:0007669"/>
    <property type="project" value="UniProtKB-KW"/>
</dbReference>
<evidence type="ECO:0000256" key="11">
    <source>
        <dbReference type="SAM" id="MobiDB-lite"/>
    </source>
</evidence>
<dbReference type="InterPro" id="IPR013105">
    <property type="entry name" value="TPR_2"/>
</dbReference>
<dbReference type="FunFam" id="2.130.10.10:FF:000017">
    <property type="entry name" value="SEC13 homolog (S. cerevisiae)"/>
    <property type="match status" value="1"/>
</dbReference>
<dbReference type="PROSITE" id="PS50005">
    <property type="entry name" value="TPR"/>
    <property type="match status" value="5"/>
</dbReference>
<evidence type="ECO:0000256" key="9">
    <source>
        <dbReference type="PROSITE-ProRule" id="PRU00339"/>
    </source>
</evidence>
<name>A0A9D4P1D8_DERFA</name>
<dbReference type="SUPFAM" id="SSF48452">
    <property type="entry name" value="TPR-like"/>
    <property type="match status" value="3"/>
</dbReference>
<dbReference type="InterPro" id="IPR011990">
    <property type="entry name" value="TPR-like_helical_dom_sf"/>
</dbReference>
<feature type="repeat" description="TPR" evidence="9">
    <location>
        <begin position="503"/>
        <end position="536"/>
    </location>
</feature>
<gene>
    <name evidence="12" type="ORF">HUG17_4892</name>
</gene>
<dbReference type="PANTHER" id="PTHR14027:SF2">
    <property type="entry name" value="RNA POLYMERASE-ASSOCIATED PROTEIN CTR9 HOMOLOG"/>
    <property type="match status" value="1"/>
</dbReference>
<dbReference type="EMBL" id="SDOV01000004">
    <property type="protein sequence ID" value="KAH7641847.1"/>
    <property type="molecule type" value="Genomic_DNA"/>
</dbReference>
<dbReference type="SUPFAM" id="SSF50978">
    <property type="entry name" value="WD40 repeat-like"/>
    <property type="match status" value="1"/>
</dbReference>
<dbReference type="GO" id="GO:0006368">
    <property type="term" value="P:transcription elongation by RNA polymerase II"/>
    <property type="evidence" value="ECO:0007669"/>
    <property type="project" value="TreeGrafter"/>
</dbReference>
<dbReference type="Pfam" id="PF00515">
    <property type="entry name" value="TPR_1"/>
    <property type="match status" value="1"/>
</dbReference>
<evidence type="ECO:0000256" key="10">
    <source>
        <dbReference type="SAM" id="Coils"/>
    </source>
</evidence>
<keyword evidence="4 8" id="KW-0853">WD repeat</keyword>
<proteinExistence type="inferred from homology"/>
<dbReference type="PANTHER" id="PTHR14027">
    <property type="entry name" value="RNA POLYMERASE-ASSOCIATED PROTEIN CTR9"/>
    <property type="match status" value="1"/>
</dbReference>
<feature type="repeat" description="TPR" evidence="9">
    <location>
        <begin position="457"/>
        <end position="490"/>
    </location>
</feature>
<dbReference type="InterPro" id="IPR003107">
    <property type="entry name" value="HAT"/>
</dbReference>
<feature type="compositionally biased region" description="Basic and acidic residues" evidence="11">
    <location>
        <begin position="1148"/>
        <end position="1157"/>
    </location>
</feature>
<feature type="compositionally biased region" description="Basic residues" evidence="11">
    <location>
        <begin position="986"/>
        <end position="999"/>
    </location>
</feature>
<dbReference type="InterPro" id="IPR015943">
    <property type="entry name" value="WD40/YVTN_repeat-like_dom_sf"/>
</dbReference>
<dbReference type="SMART" id="SM00320">
    <property type="entry name" value="WD40"/>
    <property type="match status" value="6"/>
</dbReference>
<evidence type="ECO:0000256" key="3">
    <source>
        <dbReference type="ARBA" id="ARBA00022448"/>
    </source>
</evidence>
<dbReference type="FunFam" id="1.25.40.10:FF:000322">
    <property type="entry name" value="RNA polymerase-associated protein CTR9 homolog"/>
    <property type="match status" value="1"/>
</dbReference>
<protein>
    <recommendedName>
        <fullName evidence="2">Protein SEC13 homolog</fullName>
    </recommendedName>
</protein>
<dbReference type="SMART" id="SM00386">
    <property type="entry name" value="HAT"/>
    <property type="match status" value="5"/>
</dbReference>
<keyword evidence="3" id="KW-0813">Transport</keyword>
<dbReference type="Proteomes" id="UP000828236">
    <property type="component" value="Unassembled WGS sequence"/>
</dbReference>
<sequence>MARHTIEIPLKESADEVIELDLDNLPDTKEVLQILQSESPPLNIWIQLALAYYKEKKEDDFVQILEYSRTEASLSYKDYERDQMKALDTLAAYYVAKGNKEKNRDRKRELYTKATVLYTNADKIVMYDPNHLVGRAHFCLAEAEKIDQADAQFTFVLNQYPNNIPSLLGKACINFNKKDYKTALTFYRKCLRVKPDCPANIRLGIGHCFYKLNQMEKAKLAFERALQLNPQCVGALVALAIMELNKKTPDSIRNGVQMLSKAYSIDQTHPMVLNHLADHFFFKKDYAKVQHLALHAFYNTENEPMRAESCYQLARKFHIQGDYDQGFQYYYQATQFASPSFVLPFYGLGQMYIYRGDFDNAASCFDKVLKYFPNNYETMKILGSLYSQSVDGEKRDKAREFLKKVIDQHPEDVEAWIELAQLLEQSDLQGALNCYQNAIKIFREIADHNDNNLEIPAEIYNNVAALYFRLGNYKQSADYYKSALKRCQEELQIEEHYLKLIQVTINYNLGRLYEAIHEYNKAEQIYKDILREHPNYVDCYLRLGCMARDLGQIYEASDWFKEALQVEKDHPDAWSLIGNLHLAKQEYGPGQKKFERILNQESTNQDTYSIVALGNVWLQTLYQPTKDKEKERRHQDRAIQMYRQALKIDPKNIYAANGIGCVLAHKGYTNEARDVFSQVRESTADFPDVWINIAHIYVELKQYVSAIQMYENCHKRFFQSTNVDIMLYIARAYYKWGKMRQCKNILLKIRRVLPNDTLILFNLALVLQKLAASVLEDTKSSLRTVLLAVQELGLAFKYFTYLKTNGDKSKFDLAWCAIEEQRCQDLLKQAQYHVMRARTMDEQEQEIRRKQEMEREELRKKLMEEQRVREEEKIKQAQELIQKRQEYVEKTKNILLFQDVPEEKPKKARGRKSMANDEDGFVTDSSSNIENRPDKSTKKKRTVSDGDKERRRRKRKRTTSGGDTDSDGAGEDNDEERARRREERKRARKESNKKRHAIKARQQVEKEIPGKFKSKAFINSSDSSSSDEPEPNDEPNAGTISKNMFDSDSDEDVVGKARASSDDNQSPIYSNEDNDDEIVKQSKNKRKRIKNDSSSDSNVNDNDDSESNEEPETKKKKIPSDDEDEEENNIRQTTHKKSFEDDNDSDESGSKNREDAKMVTLQTQVDTSHEDMIHDAQMDYYGTRLATCSSDKNVKIFEISNSQHKLLAKLSGHEGPVWQLAWAHPTFENLLASCSYDKKVIIWKETSTNQWEKLYESNNHDSSVNSVCWAPHELGLILAAGSSDGSISVLSCNIDSNVWDVKKIQNAHSIGCNSVSWGPVFPPTNFSYTPQKRIVSGGCDNLVKIWLYSESEDKWIEEQKLEAHSDWVRDVAWAPSTGLPKTLIASCSQDRRVIIWTKSLATANQESSSSGWSYNILNTFDDVVWHVSWSIMGNILAVSGGDNKVSLWKETPDGRWICISGLSQTNK</sequence>
<keyword evidence="5" id="KW-0677">Repeat</keyword>
<feature type="compositionally biased region" description="Acidic residues" evidence="11">
    <location>
        <begin position="1101"/>
        <end position="1110"/>
    </location>
</feature>
<dbReference type="InterPro" id="IPR019734">
    <property type="entry name" value="TPR_rpt"/>
</dbReference>
<dbReference type="Gene3D" id="2.130.10.10">
    <property type="entry name" value="YVTN repeat-like/Quinoprotein amine dehydrogenase"/>
    <property type="match status" value="1"/>
</dbReference>
<dbReference type="FunFam" id="1.25.40.10:FF:000069">
    <property type="entry name" value="CTR9 homolog, Paf1/RNA polymerase II complex component"/>
    <property type="match status" value="1"/>
</dbReference>
<reference evidence="12" key="1">
    <citation type="submission" date="2020-06" db="EMBL/GenBank/DDBJ databases">
        <authorList>
            <person name="Ji K."/>
            <person name="Li J."/>
        </authorList>
    </citation>
    <scope>NUCLEOTIDE SEQUENCE</scope>
    <source>
        <strain evidence="12">JKM2019</strain>
        <tissue evidence="12">Whole body</tissue>
    </source>
</reference>
<evidence type="ECO:0000256" key="2">
    <source>
        <dbReference type="ARBA" id="ARBA00019195"/>
    </source>
</evidence>
<dbReference type="CDD" id="cd22249">
    <property type="entry name" value="UDM1_RNF168_RNF169-like"/>
    <property type="match status" value="1"/>
</dbReference>
<dbReference type="InterPro" id="IPR001680">
    <property type="entry name" value="WD40_rpt"/>
</dbReference>
<dbReference type="Pfam" id="PF00400">
    <property type="entry name" value="WD40"/>
    <property type="match status" value="5"/>
</dbReference>
<dbReference type="Gene3D" id="1.25.40.10">
    <property type="entry name" value="Tetratricopeptide repeat domain"/>
    <property type="match status" value="4"/>
</dbReference>